<keyword evidence="3" id="KW-1185">Reference proteome</keyword>
<dbReference type="Proteomes" id="UP001595833">
    <property type="component" value="Unassembled WGS sequence"/>
</dbReference>
<reference evidence="3" key="1">
    <citation type="journal article" date="2019" name="Int. J. Syst. Evol. Microbiol.">
        <title>The Global Catalogue of Microorganisms (GCM) 10K type strain sequencing project: providing services to taxonomists for standard genome sequencing and annotation.</title>
        <authorList>
            <consortium name="The Broad Institute Genomics Platform"/>
            <consortium name="The Broad Institute Genome Sequencing Center for Infectious Disease"/>
            <person name="Wu L."/>
            <person name="Ma J."/>
        </authorList>
    </citation>
    <scope>NUCLEOTIDE SEQUENCE [LARGE SCALE GENOMIC DNA]</scope>
    <source>
        <strain evidence="3">KCTC 12848</strain>
    </source>
</reference>
<proteinExistence type="predicted"/>
<comment type="caution">
    <text evidence="2">The sequence shown here is derived from an EMBL/GenBank/DDBJ whole genome shotgun (WGS) entry which is preliminary data.</text>
</comment>
<organism evidence="2 3">
    <name type="scientific">Saccharothrix xinjiangensis</name>
    <dbReference type="NCBI Taxonomy" id="204798"/>
    <lineage>
        <taxon>Bacteria</taxon>
        <taxon>Bacillati</taxon>
        <taxon>Actinomycetota</taxon>
        <taxon>Actinomycetes</taxon>
        <taxon>Pseudonocardiales</taxon>
        <taxon>Pseudonocardiaceae</taxon>
        <taxon>Saccharothrix</taxon>
    </lineage>
</organism>
<dbReference type="RefSeq" id="WP_344043668.1">
    <property type="nucleotide sequence ID" value="NZ_BAAAKE010000049.1"/>
</dbReference>
<dbReference type="InterPro" id="IPR032466">
    <property type="entry name" value="Metal_Hydrolase"/>
</dbReference>
<evidence type="ECO:0000313" key="2">
    <source>
        <dbReference type="EMBL" id="MFC5056469.1"/>
    </source>
</evidence>
<sequence>MTASRQATPDLLRRTVPDVDDPGSHVASTLLGHAPAYRPEDVRTGTRSAALTAIDSGITTVLDFSHNSRTAAHPDAAVRALRDTGIRGAHAAMGPNSPGTPGSWVSG</sequence>
<feature type="region of interest" description="Disordered" evidence="1">
    <location>
        <begin position="87"/>
        <end position="107"/>
    </location>
</feature>
<name>A0ABV9Y409_9PSEU</name>
<gene>
    <name evidence="2" type="ORF">ACFPFM_22250</name>
</gene>
<dbReference type="SUPFAM" id="SSF51556">
    <property type="entry name" value="Metallo-dependent hydrolases"/>
    <property type="match status" value="1"/>
</dbReference>
<evidence type="ECO:0000256" key="1">
    <source>
        <dbReference type="SAM" id="MobiDB-lite"/>
    </source>
</evidence>
<accession>A0ABV9Y409</accession>
<dbReference type="EMBL" id="JBHSJB010000021">
    <property type="protein sequence ID" value="MFC5056469.1"/>
    <property type="molecule type" value="Genomic_DNA"/>
</dbReference>
<protein>
    <submittedName>
        <fullName evidence="2">Uncharacterized protein</fullName>
    </submittedName>
</protein>
<feature type="compositionally biased region" description="Polar residues" evidence="1">
    <location>
        <begin position="97"/>
        <end position="107"/>
    </location>
</feature>
<feature type="region of interest" description="Disordered" evidence="1">
    <location>
        <begin position="1"/>
        <end position="23"/>
    </location>
</feature>
<dbReference type="Gene3D" id="3.20.20.140">
    <property type="entry name" value="Metal-dependent hydrolases"/>
    <property type="match status" value="1"/>
</dbReference>
<evidence type="ECO:0000313" key="3">
    <source>
        <dbReference type="Proteomes" id="UP001595833"/>
    </source>
</evidence>